<dbReference type="PANTHER" id="PTHR42988">
    <property type="entry name" value="PHOSPHOHYDROLASE"/>
    <property type="match status" value="1"/>
</dbReference>
<reference evidence="6" key="1">
    <citation type="submission" date="2022-06" db="EMBL/GenBank/DDBJ databases">
        <title>Alkalimarinus sp. nov., isolated from gut of a Alitta virens.</title>
        <authorList>
            <person name="Yang A.I."/>
            <person name="Shin N.-R."/>
        </authorList>
    </citation>
    <scope>NUCLEOTIDE SEQUENCE</scope>
    <source>
        <strain evidence="6">A2M4</strain>
    </source>
</reference>
<dbReference type="CDD" id="cd07402">
    <property type="entry name" value="MPP_GpdQ"/>
    <property type="match status" value="1"/>
</dbReference>
<evidence type="ECO:0000313" key="7">
    <source>
        <dbReference type="Proteomes" id="UP001163739"/>
    </source>
</evidence>
<evidence type="ECO:0000313" key="6">
    <source>
        <dbReference type="EMBL" id="UZE95751.1"/>
    </source>
</evidence>
<dbReference type="RefSeq" id="WP_265047241.1">
    <property type="nucleotide sequence ID" value="NZ_CP100390.1"/>
</dbReference>
<dbReference type="EC" id="3.1.4.53" evidence="6"/>
<evidence type="ECO:0000256" key="2">
    <source>
        <dbReference type="ARBA" id="ARBA00022801"/>
    </source>
</evidence>
<evidence type="ECO:0000256" key="4">
    <source>
        <dbReference type="ARBA" id="ARBA00025742"/>
    </source>
</evidence>
<dbReference type="Pfam" id="PF00149">
    <property type="entry name" value="Metallophos"/>
    <property type="match status" value="1"/>
</dbReference>
<dbReference type="GO" id="GO:0004115">
    <property type="term" value="F:3',5'-cyclic-AMP phosphodiesterase activity"/>
    <property type="evidence" value="ECO:0007669"/>
    <property type="project" value="UniProtKB-EC"/>
</dbReference>
<protein>
    <submittedName>
        <fullName evidence="6">3',5'-cyclic-AMP phosphodiesterase</fullName>
        <ecNumber evidence="6">3.1.4.53</ecNumber>
    </submittedName>
</protein>
<dbReference type="SUPFAM" id="SSF56300">
    <property type="entry name" value="Metallo-dependent phosphatases"/>
    <property type="match status" value="1"/>
</dbReference>
<evidence type="ECO:0000256" key="1">
    <source>
        <dbReference type="ARBA" id="ARBA00022723"/>
    </source>
</evidence>
<dbReference type="PANTHER" id="PTHR42988:SF2">
    <property type="entry name" value="CYCLIC NUCLEOTIDE PHOSPHODIESTERASE CBUA0032-RELATED"/>
    <property type="match status" value="1"/>
</dbReference>
<dbReference type="InterPro" id="IPR029052">
    <property type="entry name" value="Metallo-depent_PP-like"/>
</dbReference>
<keyword evidence="1" id="KW-0479">Metal-binding</keyword>
<name>A0ABY6N0X3_9ALTE</name>
<proteinExistence type="inferred from homology"/>
<evidence type="ECO:0000256" key="3">
    <source>
        <dbReference type="ARBA" id="ARBA00023004"/>
    </source>
</evidence>
<organism evidence="6 7">
    <name type="scientific">Alkalimarinus alittae</name>
    <dbReference type="NCBI Taxonomy" id="2961619"/>
    <lineage>
        <taxon>Bacteria</taxon>
        <taxon>Pseudomonadati</taxon>
        <taxon>Pseudomonadota</taxon>
        <taxon>Gammaproteobacteria</taxon>
        <taxon>Alteromonadales</taxon>
        <taxon>Alteromonadaceae</taxon>
        <taxon>Alkalimarinus</taxon>
    </lineage>
</organism>
<dbReference type="Gene3D" id="3.60.21.10">
    <property type="match status" value="1"/>
</dbReference>
<feature type="domain" description="Calcineurin-like phosphoesterase" evidence="5">
    <location>
        <begin position="26"/>
        <end position="213"/>
    </location>
</feature>
<dbReference type="InterPro" id="IPR026575">
    <property type="entry name" value="GpdQ/CpdA-like"/>
</dbReference>
<dbReference type="InterPro" id="IPR050884">
    <property type="entry name" value="CNP_phosphodiesterase-III"/>
</dbReference>
<dbReference type="InterPro" id="IPR004843">
    <property type="entry name" value="Calcineurin-like_PHP"/>
</dbReference>
<sequence>MNIADEDHPKKQKIAECSPSDDALLIIQITDPHLRKEEDGKLLGMNTRSSLDAVLQLVKQNHTTPDAVIATGDLAQDGSSEAYRCFEEKLSGFDCPVYWFTGNHDNRETMKDVAGTNGALEKVVRMGEWQFVFLDSLLDGEVHGHLSDTELQLLDDALSERPDLHSLVSFHHHPVDIDCKWLDAIGLKNRDQLLSIIDRHANVRGLVWGHIHQEIDAVRKGVRLLASPSTCVQFLPKSESFAVDNLAPGYRWLQLKADGSINTGVERADHIEFLVDYTSKGY</sequence>
<keyword evidence="2 6" id="KW-0378">Hydrolase</keyword>
<dbReference type="Proteomes" id="UP001163739">
    <property type="component" value="Chromosome"/>
</dbReference>
<gene>
    <name evidence="6" type="primary">cpdA</name>
    <name evidence="6" type="ORF">NKI27_17070</name>
</gene>
<keyword evidence="7" id="KW-1185">Reference proteome</keyword>
<accession>A0ABY6N0X3</accession>
<evidence type="ECO:0000259" key="5">
    <source>
        <dbReference type="Pfam" id="PF00149"/>
    </source>
</evidence>
<keyword evidence="3" id="KW-0408">Iron</keyword>
<dbReference type="NCBIfam" id="NF008359">
    <property type="entry name" value="PRK11148.1"/>
    <property type="match status" value="1"/>
</dbReference>
<dbReference type="EMBL" id="CP100390">
    <property type="protein sequence ID" value="UZE95751.1"/>
    <property type="molecule type" value="Genomic_DNA"/>
</dbReference>
<comment type="similarity">
    <text evidence="4">Belongs to the cyclic nucleotide phosphodiesterase class-III family.</text>
</comment>